<dbReference type="EMBL" id="CAKLBY020000378">
    <property type="protein sequence ID" value="CAK7947332.1"/>
    <property type="molecule type" value="Genomic_DNA"/>
</dbReference>
<comment type="caution">
    <text evidence="2">The sequence shown here is derived from an EMBL/GenBank/DDBJ whole genome shotgun (WGS) entry which is preliminary data.</text>
</comment>
<protein>
    <submittedName>
        <fullName evidence="2">Uncharacterized protein</fullName>
    </submittedName>
</protein>
<feature type="region of interest" description="Disordered" evidence="1">
    <location>
        <begin position="1"/>
        <end position="24"/>
    </location>
</feature>
<gene>
    <name evidence="2" type="ORF">PM001_LOCUS32482</name>
</gene>
<accession>A0AAV1VM43</accession>
<name>A0AAV1VM43_9STRA</name>
<reference evidence="2" key="1">
    <citation type="submission" date="2024-01" db="EMBL/GenBank/DDBJ databases">
        <authorList>
            <person name="Webb A."/>
        </authorList>
    </citation>
    <scope>NUCLEOTIDE SEQUENCE</scope>
    <source>
        <strain evidence="2">Pm1</strain>
    </source>
</reference>
<sequence length="471" mass="53327">MPVQVQSDLFGGDRSSQKLVHRDDPVVPSSRTVDLVATTKRKVLVKKSRSEMESTGERVRKLKPLPSDETVFYSNIWSPPETRRDVSAAKKSKQLVDISQVAHVLTSLDYKSGYEKPEDADLFNIWAPLGSQQNIQRAAQLSKTQQHTIGNVSARISERSSDESLAVVTPSSVLSLGPLRMDVNTLRRPLSSNGVASMKHDPVSAPYRKGANVVFSSVLTSNGTVDMSWNSQFLLGLHEPVRHALFVIDRFLERSRDWKSPTNWNVREFFSWFKLHFVEFVRNQRDVKATVLFPLVVIKFGEKRDIFALYEAIFALMDVVIAQEDGLLLSAASSAGSWIACLSLLQDDIRRLNHLLLNVLAREEEVFKPAIELAFSEKAFRRYVMPRIFRAIRPKRVMIPWIVERSRVWGDNKVANAYRDDLSFTARFLYEHVWHPYFANNIASAMKHLGNDLDGVAAKASDESCFGCVVM</sequence>
<evidence type="ECO:0000256" key="1">
    <source>
        <dbReference type="SAM" id="MobiDB-lite"/>
    </source>
</evidence>
<organism evidence="2 3">
    <name type="scientific">Peronospora matthiolae</name>
    <dbReference type="NCBI Taxonomy" id="2874970"/>
    <lineage>
        <taxon>Eukaryota</taxon>
        <taxon>Sar</taxon>
        <taxon>Stramenopiles</taxon>
        <taxon>Oomycota</taxon>
        <taxon>Peronosporomycetes</taxon>
        <taxon>Peronosporales</taxon>
        <taxon>Peronosporaceae</taxon>
        <taxon>Peronospora</taxon>
    </lineage>
</organism>
<evidence type="ECO:0000313" key="3">
    <source>
        <dbReference type="Proteomes" id="UP001162060"/>
    </source>
</evidence>
<dbReference type="AlphaFoldDB" id="A0AAV1VM43"/>
<dbReference type="Proteomes" id="UP001162060">
    <property type="component" value="Unassembled WGS sequence"/>
</dbReference>
<proteinExistence type="predicted"/>
<evidence type="ECO:0000313" key="2">
    <source>
        <dbReference type="EMBL" id="CAK7947332.1"/>
    </source>
</evidence>